<keyword evidence="1" id="KW-0472">Membrane</keyword>
<feature type="transmembrane region" description="Helical" evidence="1">
    <location>
        <begin position="42"/>
        <end position="68"/>
    </location>
</feature>
<protein>
    <submittedName>
        <fullName evidence="2">Uncharacterized protein</fullName>
    </submittedName>
</protein>
<feature type="transmembrane region" description="Helical" evidence="1">
    <location>
        <begin position="74"/>
        <end position="92"/>
    </location>
</feature>
<keyword evidence="3" id="KW-1185">Reference proteome</keyword>
<gene>
    <name evidence="2" type="ORF">LVJ77_01490</name>
</gene>
<organism evidence="2 3">
    <name type="scientific">Conchiformibius kuhniae</name>
    <dbReference type="NCBI Taxonomy" id="211502"/>
    <lineage>
        <taxon>Bacteria</taxon>
        <taxon>Pseudomonadati</taxon>
        <taxon>Pseudomonadota</taxon>
        <taxon>Betaproteobacteria</taxon>
        <taxon>Neisseriales</taxon>
        <taxon>Neisseriaceae</taxon>
        <taxon>Conchiformibius</taxon>
    </lineage>
</organism>
<reference evidence="2" key="1">
    <citation type="journal article" date="2022" name="Res Sq">
        <title>Evolution of multicellular longitudinally dividing oral cavity symbionts (Neisseriaceae).</title>
        <authorList>
            <person name="Nyongesa S."/>
            <person name="Weber P."/>
            <person name="Bernet E."/>
            <person name="Pullido F."/>
            <person name="Nieckarz M."/>
            <person name="Delaby M."/>
            <person name="Nieves C."/>
            <person name="Viehboeck T."/>
            <person name="Krause N."/>
            <person name="Rivera-Millot A."/>
            <person name="Nakamura A."/>
            <person name="Vischer N."/>
            <person name="VanNieuwenhze M."/>
            <person name="Brun Y."/>
            <person name="Cava F."/>
            <person name="Bulgheresi S."/>
            <person name="Veyrier F."/>
        </authorList>
    </citation>
    <scope>NUCLEOTIDE SEQUENCE</scope>
    <source>
        <strain evidence="2">17694</strain>
    </source>
</reference>
<dbReference type="Proteomes" id="UP000831534">
    <property type="component" value="Chromosome"/>
</dbReference>
<evidence type="ECO:0000313" key="3">
    <source>
        <dbReference type="Proteomes" id="UP000831534"/>
    </source>
</evidence>
<name>A0A8T9MV02_9NEIS</name>
<accession>A0A8T9MV02</accession>
<proteinExistence type="predicted"/>
<dbReference type="AlphaFoldDB" id="A0A8T9MV02"/>
<keyword evidence="1" id="KW-0812">Transmembrane</keyword>
<sequence>MGLRHDWRRTKTLLAHGGELLLLRLQLLRLDMGVQLAQAAKIAALVLAAALLLMLALVSVLVVAYVLLPPQAKAWVFGGIALFAALAAGLVLRRVPVLWRQCRAQTAHTLAAMRDDFHLLQRHLRPDSHDVEILPPEQHKD</sequence>
<dbReference type="EMBL" id="CP091521">
    <property type="protein sequence ID" value="UOP05021.1"/>
    <property type="molecule type" value="Genomic_DNA"/>
</dbReference>
<dbReference type="KEGG" id="ckh:LVJ77_01490"/>
<evidence type="ECO:0000313" key="2">
    <source>
        <dbReference type="EMBL" id="UOP05021.1"/>
    </source>
</evidence>
<keyword evidence="1" id="KW-1133">Transmembrane helix</keyword>
<dbReference type="RefSeq" id="WP_027009153.1">
    <property type="nucleotide sequence ID" value="NZ_CP091521.1"/>
</dbReference>
<reference evidence="2" key="2">
    <citation type="submission" date="2024-09" db="EMBL/GenBank/DDBJ databases">
        <authorList>
            <person name="Veyrier F.J."/>
        </authorList>
    </citation>
    <scope>NUCLEOTIDE SEQUENCE</scope>
    <source>
        <strain evidence="2">17694</strain>
    </source>
</reference>
<evidence type="ECO:0000256" key="1">
    <source>
        <dbReference type="SAM" id="Phobius"/>
    </source>
</evidence>